<dbReference type="EMBL" id="FMUN01000005">
    <property type="protein sequence ID" value="SCY41164.1"/>
    <property type="molecule type" value="Genomic_DNA"/>
</dbReference>
<reference evidence="3" key="1">
    <citation type="submission" date="2016-10" db="EMBL/GenBank/DDBJ databases">
        <authorList>
            <person name="Varghese N."/>
        </authorList>
    </citation>
    <scope>NUCLEOTIDE SEQUENCE [LARGE SCALE GENOMIC DNA]</scope>
    <source>
        <strain evidence="3">HL 19</strain>
    </source>
</reference>
<dbReference type="OrthoDB" id="5785440at2"/>
<evidence type="ECO:0000313" key="2">
    <source>
        <dbReference type="EMBL" id="SCY41164.1"/>
    </source>
</evidence>
<dbReference type="STRING" id="381306.AN478_03610"/>
<proteinExistence type="predicted"/>
<name>A0A0P9CWH0_9GAMM</name>
<evidence type="ECO:0000313" key="3">
    <source>
        <dbReference type="Proteomes" id="UP000183104"/>
    </source>
</evidence>
<dbReference type="AlphaFoldDB" id="A0A0P9CWH0"/>
<protein>
    <submittedName>
        <fullName evidence="2">Uncharacterized protein</fullName>
    </submittedName>
</protein>
<feature type="region of interest" description="Disordered" evidence="1">
    <location>
        <begin position="102"/>
        <end position="139"/>
    </location>
</feature>
<sequence length="139" mass="16530">MSGHELPFEKRVDRNTMHSFFEYHGFDEELEEEYYRFLYDFVLERMEKDNGLKAAFGPTFQHYPHGQHHGEDFHLHGHKWAVRTADLGNFIGKTAYLAMSDEDKQEFTRRHEEKVAELGKKAEQKPKEETDDIPGFRHT</sequence>
<feature type="compositionally biased region" description="Basic and acidic residues" evidence="1">
    <location>
        <begin position="102"/>
        <end position="128"/>
    </location>
</feature>
<gene>
    <name evidence="2" type="ORF">SAMN05661077_2056</name>
</gene>
<keyword evidence="3" id="KW-1185">Reference proteome</keyword>
<evidence type="ECO:0000256" key="1">
    <source>
        <dbReference type="SAM" id="MobiDB-lite"/>
    </source>
</evidence>
<organism evidence="2 3">
    <name type="scientific">Thiohalorhabdus denitrificans</name>
    <dbReference type="NCBI Taxonomy" id="381306"/>
    <lineage>
        <taxon>Bacteria</taxon>
        <taxon>Pseudomonadati</taxon>
        <taxon>Pseudomonadota</taxon>
        <taxon>Gammaproteobacteria</taxon>
        <taxon>Thiohalorhabdales</taxon>
        <taxon>Thiohalorhabdaceae</taxon>
        <taxon>Thiohalorhabdus</taxon>
    </lineage>
</organism>
<dbReference type="Proteomes" id="UP000183104">
    <property type="component" value="Unassembled WGS sequence"/>
</dbReference>
<dbReference type="RefSeq" id="WP_054965264.1">
    <property type="nucleotide sequence ID" value="NZ_FMUN01000005.1"/>
</dbReference>
<accession>A0A0P9CWH0</accession>